<sequence length="274" mass="30818">MAPVPTLKSEKERKARQLIEFANSIPDRISGPTTDRSLVADLQEHVQTLPMQAPSARVAEFNTKGTELWNLSTRLSRSDDAPQQRLLYLLRAFAFGLLDCAQLRRSISSANCVRLLKVAFKAAKFCINSDALEHALKVLERVASYLEEFDKIDEELSPEDIALRAKLKSEYHILRTTLNITIAHIAADPDSAEELADTLYEIGKDLFAKKQYETAARWLGRAYDVLSEQEQEVLSNSAIELRLAIMQQLTKALILTRTPESLGKGRVMLAFIDM</sequence>
<reference evidence="2 3" key="1">
    <citation type="submission" date="2019-11" db="EMBL/GenBank/DDBJ databases">
        <title>Venturia inaequalis Genome Resource.</title>
        <authorList>
            <person name="Lichtner F.J."/>
        </authorList>
    </citation>
    <scope>NUCLEOTIDE SEQUENCE [LARGE SCALE GENOMIC DNA]</scope>
    <source>
        <strain evidence="2">Bline_iso_100314</strain>
    </source>
</reference>
<name>A0A8H3U8G6_VENIN</name>
<comment type="caution">
    <text evidence="2">The sequence shown here is derived from an EMBL/GenBank/DDBJ whole genome shotgun (WGS) entry which is preliminary data.</text>
</comment>
<gene>
    <name evidence="2" type="ORF">BLS_007928</name>
</gene>
<dbReference type="GO" id="GO:0051321">
    <property type="term" value="P:meiotic cell cycle"/>
    <property type="evidence" value="ECO:0007669"/>
    <property type="project" value="UniProtKB-KW"/>
</dbReference>
<dbReference type="Pfam" id="PF08631">
    <property type="entry name" value="SPO22"/>
    <property type="match status" value="1"/>
</dbReference>
<accession>A0A8H3U8G6</accession>
<evidence type="ECO:0000313" key="3">
    <source>
        <dbReference type="Proteomes" id="UP000433883"/>
    </source>
</evidence>
<protein>
    <submittedName>
        <fullName evidence="2">Uncharacterized protein</fullName>
    </submittedName>
</protein>
<dbReference type="AlphaFoldDB" id="A0A8H3U8G6"/>
<dbReference type="PANTHER" id="PTHR40375:SF2">
    <property type="entry name" value="SPORULATION-SPECIFIC PROTEIN 22"/>
    <property type="match status" value="1"/>
</dbReference>
<dbReference type="InterPro" id="IPR039057">
    <property type="entry name" value="Spo22/ZIP4"/>
</dbReference>
<proteinExistence type="predicted"/>
<organism evidence="2 3">
    <name type="scientific">Venturia inaequalis</name>
    <name type="common">Apple scab fungus</name>
    <dbReference type="NCBI Taxonomy" id="5025"/>
    <lineage>
        <taxon>Eukaryota</taxon>
        <taxon>Fungi</taxon>
        <taxon>Dikarya</taxon>
        <taxon>Ascomycota</taxon>
        <taxon>Pezizomycotina</taxon>
        <taxon>Dothideomycetes</taxon>
        <taxon>Pleosporomycetidae</taxon>
        <taxon>Venturiales</taxon>
        <taxon>Venturiaceae</taxon>
        <taxon>Venturia</taxon>
    </lineage>
</organism>
<dbReference type="InterPro" id="IPR013940">
    <property type="entry name" value="Spo22/ZIP4/TEX11"/>
</dbReference>
<evidence type="ECO:0000313" key="2">
    <source>
        <dbReference type="EMBL" id="KAE9964980.1"/>
    </source>
</evidence>
<dbReference type="EMBL" id="WNWQ01000648">
    <property type="protein sequence ID" value="KAE9964980.1"/>
    <property type="molecule type" value="Genomic_DNA"/>
</dbReference>
<keyword evidence="1" id="KW-0469">Meiosis</keyword>
<dbReference type="Proteomes" id="UP000433883">
    <property type="component" value="Unassembled WGS sequence"/>
</dbReference>
<feature type="non-terminal residue" evidence="2">
    <location>
        <position position="1"/>
    </location>
</feature>
<dbReference type="PANTHER" id="PTHR40375">
    <property type="entry name" value="SPORULATION-SPECIFIC PROTEIN 22"/>
    <property type="match status" value="1"/>
</dbReference>
<dbReference type="GO" id="GO:0090173">
    <property type="term" value="P:regulation of synaptonemal complex assembly"/>
    <property type="evidence" value="ECO:0007669"/>
    <property type="project" value="InterPro"/>
</dbReference>
<evidence type="ECO:0000256" key="1">
    <source>
        <dbReference type="ARBA" id="ARBA00023254"/>
    </source>
</evidence>